<organism evidence="1 2">
    <name type="scientific">Cryptosporangium japonicum</name>
    <dbReference type="NCBI Taxonomy" id="80872"/>
    <lineage>
        <taxon>Bacteria</taxon>
        <taxon>Bacillati</taxon>
        <taxon>Actinomycetota</taxon>
        <taxon>Actinomycetes</taxon>
        <taxon>Cryptosporangiales</taxon>
        <taxon>Cryptosporangiaceae</taxon>
        <taxon>Cryptosporangium</taxon>
    </lineage>
</organism>
<proteinExistence type="predicted"/>
<gene>
    <name evidence="1" type="ORF">GCM10009539_34520</name>
</gene>
<dbReference type="EMBL" id="BAAAGX010000014">
    <property type="protein sequence ID" value="GAA0246255.1"/>
    <property type="molecule type" value="Genomic_DNA"/>
</dbReference>
<reference evidence="1 2" key="1">
    <citation type="journal article" date="2019" name="Int. J. Syst. Evol. Microbiol.">
        <title>The Global Catalogue of Microorganisms (GCM) 10K type strain sequencing project: providing services to taxonomists for standard genome sequencing and annotation.</title>
        <authorList>
            <consortium name="The Broad Institute Genomics Platform"/>
            <consortium name="The Broad Institute Genome Sequencing Center for Infectious Disease"/>
            <person name="Wu L."/>
            <person name="Ma J."/>
        </authorList>
    </citation>
    <scope>NUCLEOTIDE SEQUENCE [LARGE SCALE GENOMIC DNA]</scope>
    <source>
        <strain evidence="1 2">JCM 10425</strain>
    </source>
</reference>
<keyword evidence="2" id="KW-1185">Reference proteome</keyword>
<dbReference type="Proteomes" id="UP001500967">
    <property type="component" value="Unassembled WGS sequence"/>
</dbReference>
<evidence type="ECO:0000313" key="1">
    <source>
        <dbReference type="EMBL" id="GAA0246255.1"/>
    </source>
</evidence>
<comment type="caution">
    <text evidence="1">The sequence shown here is derived from an EMBL/GenBank/DDBJ whole genome shotgun (WGS) entry which is preliminary data.</text>
</comment>
<evidence type="ECO:0000313" key="2">
    <source>
        <dbReference type="Proteomes" id="UP001500967"/>
    </source>
</evidence>
<protein>
    <submittedName>
        <fullName evidence="1">Uncharacterized protein</fullName>
    </submittedName>
</protein>
<name>A0ABN0UCR4_9ACTN</name>
<accession>A0ABN0UCR4</accession>
<sequence length="70" mass="7576">MQVHWRRRLRRALSAVESGLIAIAPFPGAPWPDLPAQGWVVGADGKPVVIATPMDGGPHWAGPPRQMTRS</sequence>